<protein>
    <submittedName>
        <fullName evidence="2">Uncharacterized protein</fullName>
    </submittedName>
</protein>
<proteinExistence type="predicted"/>
<dbReference type="Proteomes" id="UP000244178">
    <property type="component" value="Unassembled WGS sequence"/>
</dbReference>
<evidence type="ECO:0000256" key="1">
    <source>
        <dbReference type="SAM" id="MobiDB-lite"/>
    </source>
</evidence>
<evidence type="ECO:0000313" key="3">
    <source>
        <dbReference type="Proteomes" id="UP000244178"/>
    </source>
</evidence>
<feature type="region of interest" description="Disordered" evidence="1">
    <location>
        <begin position="1"/>
        <end position="20"/>
    </location>
</feature>
<evidence type="ECO:0000313" key="2">
    <source>
        <dbReference type="EMBL" id="PUA42543.1"/>
    </source>
</evidence>
<feature type="compositionally biased region" description="Polar residues" evidence="1">
    <location>
        <begin position="10"/>
        <end position="20"/>
    </location>
</feature>
<comment type="caution">
    <text evidence="2">The sequence shown here is derived from an EMBL/GenBank/DDBJ whole genome shotgun (WGS) entry which is preliminary data.</text>
</comment>
<gene>
    <name evidence="2" type="ORF">C5U62_24475</name>
</gene>
<dbReference type="EMBL" id="PYJM01000006">
    <property type="protein sequence ID" value="PUA42543.1"/>
    <property type="molecule type" value="Genomic_DNA"/>
</dbReference>
<feature type="region of interest" description="Disordered" evidence="1">
    <location>
        <begin position="36"/>
        <end position="60"/>
    </location>
</feature>
<name>A0A2T6GEF2_9PSED</name>
<reference evidence="2 3" key="1">
    <citation type="submission" date="2018-03" db="EMBL/GenBank/DDBJ databases">
        <title>Draft genome sequence of the plant growth promoting rhizobacterium Pseudomonas protegens strain BNJ-SS-45 isolated from wheat (Triticum aestivum) rhizosphere.</title>
        <authorList>
            <person name="Bajpai A."/>
            <person name="Shende K."/>
            <person name="Meena N."/>
            <person name="Upadhyayula S.R."/>
            <person name="Suravajhala P."/>
            <person name="Medicherla K.M."/>
            <person name="Johri B.N."/>
        </authorList>
    </citation>
    <scope>NUCLEOTIDE SEQUENCE [LARGE SCALE GENOMIC DNA]</scope>
    <source>
        <strain evidence="2 3">BNJ-SS-45</strain>
    </source>
</reference>
<organism evidence="2 3">
    <name type="scientific">Pseudomonas protegens</name>
    <dbReference type="NCBI Taxonomy" id="380021"/>
    <lineage>
        <taxon>Bacteria</taxon>
        <taxon>Pseudomonadati</taxon>
        <taxon>Pseudomonadota</taxon>
        <taxon>Gammaproteobacteria</taxon>
        <taxon>Pseudomonadales</taxon>
        <taxon>Pseudomonadaceae</taxon>
        <taxon>Pseudomonas</taxon>
    </lineage>
</organism>
<accession>A0A2T6GEF2</accession>
<sequence length="60" mass="6185">MPAKRPASLAPTSTAPSLASQHLLDECREVVRKSRLAGEEARKPCTALDGAFAGKPAPAG</sequence>
<dbReference type="AlphaFoldDB" id="A0A2T6GEF2"/>